<dbReference type="Gene3D" id="3.40.50.300">
    <property type="entry name" value="P-loop containing nucleotide triphosphate hydrolases"/>
    <property type="match status" value="1"/>
</dbReference>
<dbReference type="Pfam" id="PF00004">
    <property type="entry name" value="AAA"/>
    <property type="match status" value="1"/>
</dbReference>
<sequence length="501" mass="57365">MNIIEAKNEIKRSVEIYLDKNEFGEYTIPVSKQRPIFMVGAPGIGKAAIMRQIASELDIALVSCSMSHYTRHSALGRPVIKTRDFDGTETAVSEYTMSEILAAVYHVMRDSGKREGILFLDEINCVHETLAPAICLFLRYKTFGNRQVPEGWTIVTAGSPLRYHKSAREFEAADMDRLKRIEITEDFPVWKQYAYEQGIHAAVTAFLEINRQCFYSICSTAEGPRYVTARGWEDLSAAMQLYEKKGFPISRRLIGQYITDEETAERFGIYYDLFQKYKADYRIGDILSGRGSGERIEKLGKADMEERFSVLGLLMETLGEGLRNTVSRERILQMTAKALRSIKKAVKEDQIPVSLLLQEQADGIRRFLRERTAANNLTGRERKEYLSVLGTLTEYARNLDTGDLKKDFEKLKKQFVRETRQHEKQIVQVKSMLEEAFSLIEKAWGNHQEMAFFLAELANGADSMAFISRWGCESYFRYHQERPAAEQEQSLTEEPGMLLAV</sequence>
<comment type="caution">
    <text evidence="2">The sequence shown here is derived from an EMBL/GenBank/DDBJ whole genome shotgun (WGS) entry which is preliminary data.</text>
</comment>
<organism evidence="2 3">
    <name type="scientific">Schaedlerella arabinosiphila</name>
    <dbReference type="NCBI Taxonomy" id="2044587"/>
    <lineage>
        <taxon>Bacteria</taxon>
        <taxon>Bacillati</taxon>
        <taxon>Bacillota</taxon>
        <taxon>Clostridia</taxon>
        <taxon>Lachnospirales</taxon>
        <taxon>Lachnospiraceae</taxon>
        <taxon>Schaedlerella</taxon>
    </lineage>
</organism>
<feature type="domain" description="ATPase AAA-type core" evidence="1">
    <location>
        <begin position="37"/>
        <end position="127"/>
    </location>
</feature>
<accession>A0A3R8JKS5</accession>
<dbReference type="SUPFAM" id="SSF52540">
    <property type="entry name" value="P-loop containing nucleoside triphosphate hydrolases"/>
    <property type="match status" value="1"/>
</dbReference>
<proteinExistence type="predicted"/>
<keyword evidence="3" id="KW-1185">Reference proteome</keyword>
<dbReference type="InterPro" id="IPR027417">
    <property type="entry name" value="P-loop_NTPase"/>
</dbReference>
<dbReference type="InterPro" id="IPR003959">
    <property type="entry name" value="ATPase_AAA_core"/>
</dbReference>
<evidence type="ECO:0000313" key="3">
    <source>
        <dbReference type="Proteomes" id="UP000274920"/>
    </source>
</evidence>
<name>A0A3R8JKS5_9FIRM</name>
<evidence type="ECO:0000259" key="1">
    <source>
        <dbReference type="Pfam" id="PF00004"/>
    </source>
</evidence>
<dbReference type="RefSeq" id="WP_125126574.1">
    <property type="nucleotide sequence ID" value="NZ_RHJS01000002.1"/>
</dbReference>
<dbReference type="Proteomes" id="UP000274920">
    <property type="component" value="Unassembled WGS sequence"/>
</dbReference>
<evidence type="ECO:0000313" key="2">
    <source>
        <dbReference type="EMBL" id="RRK30783.1"/>
    </source>
</evidence>
<dbReference type="EMBL" id="RHJS01000002">
    <property type="protein sequence ID" value="RRK30783.1"/>
    <property type="molecule type" value="Genomic_DNA"/>
</dbReference>
<dbReference type="GO" id="GO:0005524">
    <property type="term" value="F:ATP binding"/>
    <property type="evidence" value="ECO:0007669"/>
    <property type="project" value="InterPro"/>
</dbReference>
<reference evidence="2" key="1">
    <citation type="submission" date="2018-10" db="EMBL/GenBank/DDBJ databases">
        <title>Schaedlerella arabinophila gen. nov. sp. nov., isolated from the mouse intestinal tract and comparative analysis with the genome of the closely related altered Schaedler flora strain ASF502.</title>
        <authorList>
            <person name="Miyake S."/>
            <person name="Soh M."/>
            <person name="Seedorf H."/>
        </authorList>
    </citation>
    <scope>NUCLEOTIDE SEQUENCE [LARGE SCALE GENOMIC DNA]</scope>
    <source>
        <strain evidence="2">DSM 106076</strain>
    </source>
</reference>
<dbReference type="AlphaFoldDB" id="A0A3R8JKS5"/>
<protein>
    <submittedName>
        <fullName evidence="2">AAA family ATPase</fullName>
    </submittedName>
</protein>
<gene>
    <name evidence="2" type="ORF">EBB54_04860</name>
</gene>
<dbReference type="GO" id="GO:0016887">
    <property type="term" value="F:ATP hydrolysis activity"/>
    <property type="evidence" value="ECO:0007669"/>
    <property type="project" value="InterPro"/>
</dbReference>